<sequence>MSTVADAPPVIPGMPSRRREGAVRRTTAAVPVGVTVDGHSGRGRSGDRPRATEGPGTSDAPVVIGGRRLRPTAVFDTYWRFAVARQLLYFDRFRGMPAAQPVDARPDGQDPILSAYRFTNCYRACDRVSQFAIAPVSYPDGTRWPAGWDERDVVFRVLLFKIFNKIGTWRALEKRLGTITWRDWQTEAARAVLDAMWGRGERLYSAAYVIPPPRLGGTRKHADHLLLLETLMADGLTAQVTAARSLREVFTALRSRRSLGDFLAYQFAIDLNYSPVLDFSENSFVAAGPGARDGIRKCFGPDSRGIESQIITWVTDTQQEHFARLGLSFPGLGGRRLHLIDCQNLFCEVDKYSRVAHPEIGGLSGRTRIKQHYRPDPAPLPTPWFPPKWGINDAVAAQLGELARD</sequence>
<evidence type="ECO:0000259" key="2">
    <source>
        <dbReference type="Pfam" id="PF18723"/>
    </source>
</evidence>
<keyword evidence="3" id="KW-0418">Kinase</keyword>
<name>A0ABW3QN01_9PSEU</name>
<dbReference type="GO" id="GO:0016301">
    <property type="term" value="F:kinase activity"/>
    <property type="evidence" value="ECO:0007669"/>
    <property type="project" value="UniProtKB-KW"/>
</dbReference>
<keyword evidence="4" id="KW-1185">Reference proteome</keyword>
<proteinExistence type="predicted"/>
<dbReference type="Proteomes" id="UP001597168">
    <property type="component" value="Unassembled WGS sequence"/>
</dbReference>
<protein>
    <submittedName>
        <fullName evidence="3">Nucleotide kinase domain-containing protein</fullName>
    </submittedName>
</protein>
<organism evidence="3 4">
    <name type="scientific">Saccharothrix hoggarensis</name>
    <dbReference type="NCBI Taxonomy" id="913853"/>
    <lineage>
        <taxon>Bacteria</taxon>
        <taxon>Bacillati</taxon>
        <taxon>Actinomycetota</taxon>
        <taxon>Actinomycetes</taxon>
        <taxon>Pseudonocardiales</taxon>
        <taxon>Pseudonocardiaceae</taxon>
        <taxon>Saccharothrix</taxon>
    </lineage>
</organism>
<dbReference type="RefSeq" id="WP_380718605.1">
    <property type="nucleotide sequence ID" value="NZ_JBHTLK010000002.1"/>
</dbReference>
<feature type="region of interest" description="Disordered" evidence="1">
    <location>
        <begin position="1"/>
        <end position="60"/>
    </location>
</feature>
<evidence type="ECO:0000313" key="4">
    <source>
        <dbReference type="Proteomes" id="UP001597168"/>
    </source>
</evidence>
<comment type="caution">
    <text evidence="3">The sequence shown here is derived from an EMBL/GenBank/DDBJ whole genome shotgun (WGS) entry which is preliminary data.</text>
</comment>
<gene>
    <name evidence="3" type="ORF">ACFQ3T_00840</name>
</gene>
<evidence type="ECO:0000313" key="3">
    <source>
        <dbReference type="EMBL" id="MFD1145664.1"/>
    </source>
</evidence>
<keyword evidence="3" id="KW-0808">Transferase</keyword>
<evidence type="ECO:0000256" key="1">
    <source>
        <dbReference type="SAM" id="MobiDB-lite"/>
    </source>
</evidence>
<dbReference type="EMBL" id="JBHTLK010000002">
    <property type="protein sequence ID" value="MFD1145664.1"/>
    <property type="molecule type" value="Genomic_DNA"/>
</dbReference>
<accession>A0ABW3QN01</accession>
<reference evidence="4" key="1">
    <citation type="journal article" date="2019" name="Int. J. Syst. Evol. Microbiol.">
        <title>The Global Catalogue of Microorganisms (GCM) 10K type strain sequencing project: providing services to taxonomists for standard genome sequencing and annotation.</title>
        <authorList>
            <consortium name="The Broad Institute Genomics Platform"/>
            <consortium name="The Broad Institute Genome Sequencing Center for Infectious Disease"/>
            <person name="Wu L."/>
            <person name="Ma J."/>
        </authorList>
    </citation>
    <scope>NUCLEOTIDE SEQUENCE [LARGE SCALE GENOMIC DNA]</scope>
    <source>
        <strain evidence="4">CCUG 60214</strain>
    </source>
</reference>
<feature type="domain" description="5-hmdU DNA kinase helical" evidence="2">
    <location>
        <begin position="72"/>
        <end position="361"/>
    </location>
</feature>
<dbReference type="Pfam" id="PF18723">
    <property type="entry name" value="HMUDK_hel"/>
    <property type="match status" value="1"/>
</dbReference>
<dbReference type="InterPro" id="IPR040684">
    <property type="entry name" value="HMUDK_hel"/>
</dbReference>